<feature type="chain" id="PRO_5047177982" evidence="1">
    <location>
        <begin position="33"/>
        <end position="436"/>
    </location>
</feature>
<evidence type="ECO:0000313" key="4">
    <source>
        <dbReference type="Proteomes" id="UP001168537"/>
    </source>
</evidence>
<dbReference type="Gene3D" id="2.60.40.10">
    <property type="entry name" value="Immunoglobulins"/>
    <property type="match status" value="1"/>
</dbReference>
<feature type="signal peptide" evidence="1">
    <location>
        <begin position="1"/>
        <end position="32"/>
    </location>
</feature>
<accession>A0ABT8ETH9</accession>
<comment type="caution">
    <text evidence="3">The sequence shown here is derived from an EMBL/GenBank/DDBJ whole genome shotgun (WGS) entry which is preliminary data.</text>
</comment>
<keyword evidence="4" id="KW-1185">Reference proteome</keyword>
<gene>
    <name evidence="3" type="ORF">QWY29_08750</name>
</gene>
<evidence type="ECO:0000313" key="3">
    <source>
        <dbReference type="EMBL" id="MDN4161438.1"/>
    </source>
</evidence>
<dbReference type="Gene3D" id="2.60.40.2700">
    <property type="match status" value="2"/>
</dbReference>
<proteinExistence type="predicted"/>
<dbReference type="InterPro" id="IPR032109">
    <property type="entry name" value="Big_3_5"/>
</dbReference>
<reference evidence="3" key="1">
    <citation type="submission" date="2023-06" db="EMBL/GenBank/DDBJ databases">
        <title>Draft genome sequence of Nocardioides sp. SOB72.</title>
        <authorList>
            <person name="Zhang G."/>
        </authorList>
    </citation>
    <scope>NUCLEOTIDE SEQUENCE</scope>
    <source>
        <strain evidence="3">SOB72</strain>
    </source>
</reference>
<evidence type="ECO:0000256" key="1">
    <source>
        <dbReference type="SAM" id="SignalP"/>
    </source>
</evidence>
<sequence>MQSYQRALGAVATASLISTGLVAGSAVTPAHAVPPAPASALPGLPDLPLPELPGGLDLLSMLTNPPKLEGVPGIGSPLTLLAPVFDLLPINLQKLLSFDVSWLCDGSLITLPAGADPWKFVPTQAQEGCQMAAKVTTTVLGFLPLEMITGALQLPGAEATAPKVVTAAAITGTAKVGEALTGAAQFEDGATTTYQWLRSGVPIPGATAATYTVTPEDGLKALTFKATGAKGDLTTVSTAEVTPALGAAPTSISGATVSGNPVIGRTLSVTPGTWSGTGPMQFTYQWMRGQQAIFGATESTYVVQGADAGQQLWAVVTGTRTGYEPGRAGTDPVTVAKASTTVKLALPKKKIAKGAKGVLKIRLAASGLKPAGKVTVLDRGKAIKNYTVRASDNGARTVNLPKLKPGKHKLRAVYAGSATTAGSRSAQVVLTVLKKK</sequence>
<protein>
    <submittedName>
        <fullName evidence="3">Ig-like domain repeat protein</fullName>
    </submittedName>
</protein>
<organism evidence="3 4">
    <name type="scientific">Nocardioides abyssi</name>
    <dbReference type="NCBI Taxonomy" id="3058370"/>
    <lineage>
        <taxon>Bacteria</taxon>
        <taxon>Bacillati</taxon>
        <taxon>Actinomycetota</taxon>
        <taxon>Actinomycetes</taxon>
        <taxon>Propionibacteriales</taxon>
        <taxon>Nocardioidaceae</taxon>
        <taxon>Nocardioides</taxon>
    </lineage>
</organism>
<evidence type="ECO:0000259" key="2">
    <source>
        <dbReference type="Pfam" id="PF16640"/>
    </source>
</evidence>
<keyword evidence="1" id="KW-0732">Signal</keyword>
<dbReference type="RefSeq" id="WP_300960326.1">
    <property type="nucleotide sequence ID" value="NZ_JAUHJR010000002.1"/>
</dbReference>
<feature type="domain" description="Bacterial Ig-like" evidence="2">
    <location>
        <begin position="352"/>
        <end position="432"/>
    </location>
</feature>
<name>A0ABT8ETH9_9ACTN</name>
<dbReference type="Proteomes" id="UP001168537">
    <property type="component" value="Unassembled WGS sequence"/>
</dbReference>
<dbReference type="Pfam" id="PF16640">
    <property type="entry name" value="Big_3_5"/>
    <property type="match status" value="1"/>
</dbReference>
<dbReference type="InterPro" id="IPR013783">
    <property type="entry name" value="Ig-like_fold"/>
</dbReference>
<dbReference type="EMBL" id="JAUHJR010000002">
    <property type="protein sequence ID" value="MDN4161438.1"/>
    <property type="molecule type" value="Genomic_DNA"/>
</dbReference>